<gene>
    <name evidence="1" type="ORF">SPARVUS_LOCUS4399713</name>
</gene>
<evidence type="ECO:0000313" key="2">
    <source>
        <dbReference type="Proteomes" id="UP001162483"/>
    </source>
</evidence>
<reference evidence="1" key="1">
    <citation type="submission" date="2023-05" db="EMBL/GenBank/DDBJ databases">
        <authorList>
            <person name="Stuckert A."/>
        </authorList>
    </citation>
    <scope>NUCLEOTIDE SEQUENCE</scope>
</reference>
<organism evidence="1 2">
    <name type="scientific">Staurois parvus</name>
    <dbReference type="NCBI Taxonomy" id="386267"/>
    <lineage>
        <taxon>Eukaryota</taxon>
        <taxon>Metazoa</taxon>
        <taxon>Chordata</taxon>
        <taxon>Craniata</taxon>
        <taxon>Vertebrata</taxon>
        <taxon>Euteleostomi</taxon>
        <taxon>Amphibia</taxon>
        <taxon>Batrachia</taxon>
        <taxon>Anura</taxon>
        <taxon>Neobatrachia</taxon>
        <taxon>Ranoidea</taxon>
        <taxon>Ranidae</taxon>
        <taxon>Staurois</taxon>
    </lineage>
</organism>
<dbReference type="Proteomes" id="UP001162483">
    <property type="component" value="Unassembled WGS sequence"/>
</dbReference>
<feature type="non-terminal residue" evidence="1">
    <location>
        <position position="56"/>
    </location>
</feature>
<protein>
    <submittedName>
        <fullName evidence="1">Uncharacterized protein</fullName>
    </submittedName>
</protein>
<evidence type="ECO:0000313" key="1">
    <source>
        <dbReference type="EMBL" id="CAI9555533.1"/>
    </source>
</evidence>
<name>A0ABN9C675_9NEOB</name>
<keyword evidence="2" id="KW-1185">Reference proteome</keyword>
<proteinExistence type="predicted"/>
<comment type="caution">
    <text evidence="1">The sequence shown here is derived from an EMBL/GenBank/DDBJ whole genome shotgun (WGS) entry which is preliminary data.</text>
</comment>
<accession>A0ABN9C675</accession>
<sequence length="56" mass="6229">MKVHYSLLPLTPTIGHYSSHWHQLWNTISPTDTKNGVLILLLTLKIGTFSSLIGPS</sequence>
<dbReference type="EMBL" id="CATNWA010008174">
    <property type="protein sequence ID" value="CAI9555533.1"/>
    <property type="molecule type" value="Genomic_DNA"/>
</dbReference>